<dbReference type="PANTHER" id="PTHR21174:SF0">
    <property type="entry name" value="HD PHOSPHOHYDROLASE FAMILY PROTEIN-RELATED"/>
    <property type="match status" value="1"/>
</dbReference>
<gene>
    <name evidence="1" type="ORF">RRG08_021084</name>
</gene>
<evidence type="ECO:0008006" key="3">
    <source>
        <dbReference type="Google" id="ProtNLM"/>
    </source>
</evidence>
<dbReference type="PANTHER" id="PTHR21174">
    <property type="match status" value="1"/>
</dbReference>
<dbReference type="SUPFAM" id="SSF109604">
    <property type="entry name" value="HD-domain/PDEase-like"/>
    <property type="match status" value="1"/>
</dbReference>
<protein>
    <recommendedName>
        <fullName evidence="3">HD domain-containing protein</fullName>
    </recommendedName>
</protein>
<dbReference type="InterPro" id="IPR009218">
    <property type="entry name" value="HD_phosphohydro"/>
</dbReference>
<dbReference type="AlphaFoldDB" id="A0AAE1ANM1"/>
<reference evidence="1" key="1">
    <citation type="journal article" date="2023" name="G3 (Bethesda)">
        <title>A reference genome for the long-term kleptoplast-retaining sea slug Elysia crispata morphotype clarki.</title>
        <authorList>
            <person name="Eastman K.E."/>
            <person name="Pendleton A.L."/>
            <person name="Shaikh M.A."/>
            <person name="Suttiyut T."/>
            <person name="Ogas R."/>
            <person name="Tomko P."/>
            <person name="Gavelis G."/>
            <person name="Widhalm J.R."/>
            <person name="Wisecaver J.H."/>
        </authorList>
    </citation>
    <scope>NUCLEOTIDE SEQUENCE</scope>
    <source>
        <strain evidence="1">ECLA1</strain>
    </source>
</reference>
<sequence>MELHVIKSVEEDWAFLMENIRAPRTVGSDWWKILSRRYGEEWRFYHTLSHVQHMMQLYHQWREKIAEDKAVVLAIFFHDIVYDPQAKNNETQSIMLFEKFALDALLEDKLVSRVSQMIRSTISHMIDRDTDDLDRSIFLDFDLAVLGQETKRYKKYAGDIRKEYIHVDDKSYLAGRRKVLQSMLDSSFLYASEEFRAEYEEKARINMKDEIFYLEQQLGTHDH</sequence>
<organism evidence="1 2">
    <name type="scientific">Elysia crispata</name>
    <name type="common">lettuce slug</name>
    <dbReference type="NCBI Taxonomy" id="231223"/>
    <lineage>
        <taxon>Eukaryota</taxon>
        <taxon>Metazoa</taxon>
        <taxon>Spiralia</taxon>
        <taxon>Lophotrochozoa</taxon>
        <taxon>Mollusca</taxon>
        <taxon>Gastropoda</taxon>
        <taxon>Heterobranchia</taxon>
        <taxon>Euthyneura</taxon>
        <taxon>Panpulmonata</taxon>
        <taxon>Sacoglossa</taxon>
        <taxon>Placobranchoidea</taxon>
        <taxon>Plakobranchidae</taxon>
        <taxon>Elysia</taxon>
    </lineage>
</organism>
<keyword evidence="2" id="KW-1185">Reference proteome</keyword>
<dbReference type="Gene3D" id="1.10.3210.10">
    <property type="entry name" value="Hypothetical protein af1432"/>
    <property type="match status" value="1"/>
</dbReference>
<name>A0AAE1ANM1_9GAST</name>
<evidence type="ECO:0000313" key="1">
    <source>
        <dbReference type="EMBL" id="KAK3789987.1"/>
    </source>
</evidence>
<proteinExistence type="predicted"/>
<evidence type="ECO:0000313" key="2">
    <source>
        <dbReference type="Proteomes" id="UP001283361"/>
    </source>
</evidence>
<comment type="caution">
    <text evidence="1">The sequence shown here is derived from an EMBL/GenBank/DDBJ whole genome shotgun (WGS) entry which is preliminary data.</text>
</comment>
<dbReference type="EMBL" id="JAWDGP010001596">
    <property type="protein sequence ID" value="KAK3789987.1"/>
    <property type="molecule type" value="Genomic_DNA"/>
</dbReference>
<dbReference type="Proteomes" id="UP001283361">
    <property type="component" value="Unassembled WGS sequence"/>
</dbReference>
<accession>A0AAE1ANM1</accession>
<dbReference type="PIRSF" id="PIRSF035170">
    <property type="entry name" value="HD_phosphohydro"/>
    <property type="match status" value="1"/>
</dbReference>